<gene>
    <name evidence="1" type="ORF">OVA965_LOCUS7256</name>
    <name evidence="2" type="ORF">TMI583_LOCUS7252</name>
</gene>
<accession>A0A8S2D0V4</accession>
<organism evidence="1 3">
    <name type="scientific">Didymodactylos carnosus</name>
    <dbReference type="NCBI Taxonomy" id="1234261"/>
    <lineage>
        <taxon>Eukaryota</taxon>
        <taxon>Metazoa</taxon>
        <taxon>Spiralia</taxon>
        <taxon>Gnathifera</taxon>
        <taxon>Rotifera</taxon>
        <taxon>Eurotatoria</taxon>
        <taxon>Bdelloidea</taxon>
        <taxon>Philodinida</taxon>
        <taxon>Philodinidae</taxon>
        <taxon>Didymodactylos</taxon>
    </lineage>
</organism>
<dbReference type="EMBL" id="CAJNOK010002286">
    <property type="protein sequence ID" value="CAF0853267.1"/>
    <property type="molecule type" value="Genomic_DNA"/>
</dbReference>
<comment type="caution">
    <text evidence="1">The sequence shown here is derived from an EMBL/GenBank/DDBJ whole genome shotgun (WGS) entry which is preliminary data.</text>
</comment>
<protein>
    <submittedName>
        <fullName evidence="1">Uncharacterized protein</fullName>
    </submittedName>
</protein>
<sequence>MFCYSRVFSSQDIITHDCVDIPFLKLNGTATDVHDYNILSVRKTHLEDVLEMFISMICVPLMDIPSCSDCQYVIDRFRSTGFKDELLAKSFHDAALQKSIATFKLKADLFAVEKNDPLCVYIGADEEITIRKRHDLCLEQTKKLFEAAFQLSSEEK</sequence>
<dbReference type="Proteomes" id="UP000682733">
    <property type="component" value="Unassembled WGS sequence"/>
</dbReference>
<dbReference type="Proteomes" id="UP000677228">
    <property type="component" value="Unassembled WGS sequence"/>
</dbReference>
<dbReference type="AlphaFoldDB" id="A0A8S2D0V4"/>
<evidence type="ECO:0000313" key="2">
    <source>
        <dbReference type="EMBL" id="CAF3638444.1"/>
    </source>
</evidence>
<name>A0A8S2D0V4_9BILA</name>
<dbReference type="EMBL" id="CAJOBA010002286">
    <property type="protein sequence ID" value="CAF3638444.1"/>
    <property type="molecule type" value="Genomic_DNA"/>
</dbReference>
<evidence type="ECO:0000313" key="1">
    <source>
        <dbReference type="EMBL" id="CAF0853267.1"/>
    </source>
</evidence>
<proteinExistence type="predicted"/>
<reference evidence="1" key="1">
    <citation type="submission" date="2021-02" db="EMBL/GenBank/DDBJ databases">
        <authorList>
            <person name="Nowell W R."/>
        </authorList>
    </citation>
    <scope>NUCLEOTIDE SEQUENCE</scope>
</reference>
<evidence type="ECO:0000313" key="3">
    <source>
        <dbReference type="Proteomes" id="UP000677228"/>
    </source>
</evidence>